<organism evidence="11 12">
    <name type="scientific">Saccoglossus kowalevskii</name>
    <name type="common">Acorn worm</name>
    <dbReference type="NCBI Taxonomy" id="10224"/>
    <lineage>
        <taxon>Eukaryota</taxon>
        <taxon>Metazoa</taxon>
        <taxon>Hemichordata</taxon>
        <taxon>Enteropneusta</taxon>
        <taxon>Harrimaniidae</taxon>
        <taxon>Saccoglossus</taxon>
    </lineage>
</organism>
<dbReference type="Pfam" id="PF06990">
    <property type="entry name" value="Gal-3-0_sulfotr"/>
    <property type="match status" value="1"/>
</dbReference>
<dbReference type="SUPFAM" id="SSF52540">
    <property type="entry name" value="P-loop containing nucleoside triphosphate hydrolases"/>
    <property type="match status" value="1"/>
</dbReference>
<evidence type="ECO:0000256" key="5">
    <source>
        <dbReference type="ARBA" id="ARBA00022968"/>
    </source>
</evidence>
<dbReference type="InterPro" id="IPR027417">
    <property type="entry name" value="P-loop_NTPase"/>
</dbReference>
<keyword evidence="3" id="KW-0808">Transferase</keyword>
<evidence type="ECO:0000313" key="11">
    <source>
        <dbReference type="Proteomes" id="UP000694865"/>
    </source>
</evidence>
<evidence type="ECO:0000256" key="9">
    <source>
        <dbReference type="ARBA" id="ARBA00023180"/>
    </source>
</evidence>
<feature type="transmembrane region" description="Helical" evidence="10">
    <location>
        <begin position="12"/>
        <end position="29"/>
    </location>
</feature>
<evidence type="ECO:0000256" key="2">
    <source>
        <dbReference type="ARBA" id="ARBA00008124"/>
    </source>
</evidence>
<keyword evidence="5" id="KW-0735">Signal-anchor</keyword>
<reference evidence="12" key="1">
    <citation type="submission" date="2025-08" db="UniProtKB">
        <authorList>
            <consortium name="RefSeq"/>
        </authorList>
    </citation>
    <scope>IDENTIFICATION</scope>
    <source>
        <tissue evidence="12">Testes</tissue>
    </source>
</reference>
<evidence type="ECO:0000256" key="8">
    <source>
        <dbReference type="ARBA" id="ARBA00023136"/>
    </source>
</evidence>
<dbReference type="RefSeq" id="XP_006823445.1">
    <property type="nucleotide sequence ID" value="XM_006823382.1"/>
</dbReference>
<evidence type="ECO:0000313" key="12">
    <source>
        <dbReference type="RefSeq" id="XP_006823445.1"/>
    </source>
</evidence>
<proteinExistence type="inferred from homology"/>
<comment type="similarity">
    <text evidence="2">Belongs to the galactose-3-O-sulfotransferase family.</text>
</comment>
<dbReference type="InterPro" id="IPR009729">
    <property type="entry name" value="Gal-3-0_sulfotransfrase"/>
</dbReference>
<accession>A0ABM0MTV4</accession>
<dbReference type="Proteomes" id="UP000694865">
    <property type="component" value="Unplaced"/>
</dbReference>
<keyword evidence="8 10" id="KW-0472">Membrane</keyword>
<evidence type="ECO:0000256" key="1">
    <source>
        <dbReference type="ARBA" id="ARBA00004323"/>
    </source>
</evidence>
<protein>
    <submittedName>
        <fullName evidence="12">Galactosylceramide sulfotransferase-like</fullName>
    </submittedName>
</protein>
<keyword evidence="11" id="KW-1185">Reference proteome</keyword>
<dbReference type="GeneID" id="102809735"/>
<gene>
    <name evidence="12" type="primary">LOC102809735</name>
</gene>
<evidence type="ECO:0000256" key="4">
    <source>
        <dbReference type="ARBA" id="ARBA00022692"/>
    </source>
</evidence>
<comment type="subcellular location">
    <subcellularLocation>
        <location evidence="1">Golgi apparatus membrane</location>
        <topology evidence="1">Single-pass type II membrane protein</topology>
    </subcellularLocation>
</comment>
<keyword evidence="9" id="KW-0325">Glycoprotein</keyword>
<evidence type="ECO:0000256" key="6">
    <source>
        <dbReference type="ARBA" id="ARBA00022989"/>
    </source>
</evidence>
<evidence type="ECO:0000256" key="3">
    <source>
        <dbReference type="ARBA" id="ARBA00022679"/>
    </source>
</evidence>
<name>A0ABM0MTV4_SACKO</name>
<evidence type="ECO:0000256" key="10">
    <source>
        <dbReference type="SAM" id="Phobius"/>
    </source>
</evidence>
<keyword evidence="4 10" id="KW-0812">Transmembrane</keyword>
<dbReference type="PANTHER" id="PTHR14647:SF85">
    <property type="entry name" value="GALACTOSYLCERAMIDE SULFOTRANSFERASE-LIKE"/>
    <property type="match status" value="1"/>
</dbReference>
<dbReference type="Gene3D" id="3.40.50.300">
    <property type="entry name" value="P-loop containing nucleotide triphosphate hydrolases"/>
    <property type="match status" value="1"/>
</dbReference>
<keyword evidence="7" id="KW-0333">Golgi apparatus</keyword>
<keyword evidence="6 10" id="KW-1133">Transmembrane helix</keyword>
<evidence type="ECO:0000256" key="7">
    <source>
        <dbReference type="ARBA" id="ARBA00023034"/>
    </source>
</evidence>
<dbReference type="PANTHER" id="PTHR14647">
    <property type="entry name" value="GALACTOSE-3-O-SULFOTRANSFERASE"/>
    <property type="match status" value="1"/>
</dbReference>
<sequence>MYGHNVTKKAALFIVLTLCTITTVTWYILEMKKNVYAPQSHRAKLSLFAARRSFDASPVANVVYIKTHKTGSTSLHCIICRYGYERSLSFVFSKNNPVNGYIRKSSLRPSTFLPPLGNTSGKRSHKYNILSGHVIYKRRQIHSFMKFNAKYITILREPAKQIESHMNFFNIKETVMCNISSFNENPEIFENGGKALSRNNQIRDLGLPLKKTANETLVNNKIRQLDKEFDLVLITEYFDESLVLLKHIFRWDFDDILYLSKNERTNRDDITDEFRYNIYQWSRADVLLYTYFNETLWRRIRQYGSQFENDLAHFRHRLQETREQCEISDEEVVSSHRASITRIQHLSNNESTLCRNIACTGSGWYKRIAARQNISML</sequence>